<dbReference type="EMBL" id="BTGU01000031">
    <property type="protein sequence ID" value="GMN49589.1"/>
    <property type="molecule type" value="Genomic_DNA"/>
</dbReference>
<proteinExistence type="predicted"/>
<accession>A0AA88A522</accession>
<sequence>MDAGWLPLGLAGRSLRAIAMENRHPRGGERVEPRLYAPPSSPPHSPVTLNAALPSLSFFIAAVATSTATLSSHQGHDYFASKKGKSGMAWVSAGQGMCRGDLRGLDACAGVGRHRREVLGPMVVWFAVVGRPLGRVINVGRLLSWEERWLCWVGSR</sequence>
<name>A0AA88A522_FICCA</name>
<reference evidence="1" key="1">
    <citation type="submission" date="2023-07" db="EMBL/GenBank/DDBJ databases">
        <title>draft genome sequence of fig (Ficus carica).</title>
        <authorList>
            <person name="Takahashi T."/>
            <person name="Nishimura K."/>
        </authorList>
    </citation>
    <scope>NUCLEOTIDE SEQUENCE</scope>
</reference>
<evidence type="ECO:0000313" key="1">
    <source>
        <dbReference type="EMBL" id="GMN49589.1"/>
    </source>
</evidence>
<protein>
    <submittedName>
        <fullName evidence="1">Uncharacterized protein</fullName>
    </submittedName>
</protein>
<dbReference type="AlphaFoldDB" id="A0AA88A522"/>
<evidence type="ECO:0000313" key="2">
    <source>
        <dbReference type="Proteomes" id="UP001187192"/>
    </source>
</evidence>
<gene>
    <name evidence="1" type="ORF">TIFTF001_018762</name>
</gene>
<organism evidence="1 2">
    <name type="scientific">Ficus carica</name>
    <name type="common">Common fig</name>
    <dbReference type="NCBI Taxonomy" id="3494"/>
    <lineage>
        <taxon>Eukaryota</taxon>
        <taxon>Viridiplantae</taxon>
        <taxon>Streptophyta</taxon>
        <taxon>Embryophyta</taxon>
        <taxon>Tracheophyta</taxon>
        <taxon>Spermatophyta</taxon>
        <taxon>Magnoliopsida</taxon>
        <taxon>eudicotyledons</taxon>
        <taxon>Gunneridae</taxon>
        <taxon>Pentapetalae</taxon>
        <taxon>rosids</taxon>
        <taxon>fabids</taxon>
        <taxon>Rosales</taxon>
        <taxon>Moraceae</taxon>
        <taxon>Ficeae</taxon>
        <taxon>Ficus</taxon>
    </lineage>
</organism>
<dbReference type="Proteomes" id="UP001187192">
    <property type="component" value="Unassembled WGS sequence"/>
</dbReference>
<comment type="caution">
    <text evidence="1">The sequence shown here is derived from an EMBL/GenBank/DDBJ whole genome shotgun (WGS) entry which is preliminary data.</text>
</comment>
<keyword evidence="2" id="KW-1185">Reference proteome</keyword>